<dbReference type="PATRIC" id="fig|927665.4.peg.4716"/>
<accession>A0A0F5IQ90</accession>
<organism evidence="2 3">
    <name type="scientific">Parabacteroides goldsteinii DSM 19448 = WAL 12034</name>
    <dbReference type="NCBI Taxonomy" id="927665"/>
    <lineage>
        <taxon>Bacteria</taxon>
        <taxon>Pseudomonadati</taxon>
        <taxon>Bacteroidota</taxon>
        <taxon>Bacteroidia</taxon>
        <taxon>Bacteroidales</taxon>
        <taxon>Tannerellaceae</taxon>
        <taxon>Parabacteroides</taxon>
    </lineage>
</organism>
<dbReference type="CDD" id="cd00761">
    <property type="entry name" value="Glyco_tranf_GTA_type"/>
    <property type="match status" value="1"/>
</dbReference>
<dbReference type="AlphaFoldDB" id="A0A0F5IQ90"/>
<dbReference type="InterPro" id="IPR029044">
    <property type="entry name" value="Nucleotide-diphossugar_trans"/>
</dbReference>
<dbReference type="SUPFAM" id="SSF53448">
    <property type="entry name" value="Nucleotide-diphospho-sugar transferases"/>
    <property type="match status" value="1"/>
</dbReference>
<dbReference type="Gene3D" id="3.90.550.10">
    <property type="entry name" value="Spore Coat Polysaccharide Biosynthesis Protein SpsA, Chain A"/>
    <property type="match status" value="1"/>
</dbReference>
<comment type="caution">
    <text evidence="2">The sequence shown here is derived from an EMBL/GenBank/DDBJ whole genome shotgun (WGS) entry which is preliminary data.</text>
</comment>
<evidence type="ECO:0000313" key="2">
    <source>
        <dbReference type="EMBL" id="KKB47739.1"/>
    </source>
</evidence>
<dbReference type="EMBL" id="AQHV01000025">
    <property type="protein sequence ID" value="KKB47739.1"/>
    <property type="molecule type" value="Genomic_DNA"/>
</dbReference>
<feature type="domain" description="Glycosyltransferase 2-like" evidence="1">
    <location>
        <begin position="28"/>
        <end position="140"/>
    </location>
</feature>
<dbReference type="PANTHER" id="PTHR22916">
    <property type="entry name" value="GLYCOSYLTRANSFERASE"/>
    <property type="match status" value="1"/>
</dbReference>
<dbReference type="PANTHER" id="PTHR22916:SF3">
    <property type="entry name" value="UDP-GLCNAC:BETAGAL BETA-1,3-N-ACETYLGLUCOSAMINYLTRANSFERASE-LIKE PROTEIN 1"/>
    <property type="match status" value="1"/>
</dbReference>
<dbReference type="InterPro" id="IPR001173">
    <property type="entry name" value="Glyco_trans_2-like"/>
</dbReference>
<sequence length="324" mass="37943">MQVNEIRGGWKFASKKAQTDNEYWLTFFTSAYQRGDTIKRVYDSLINMELPAMEDGKSVKFEWLVVNDGSTDHTEELLKQWCEEDRLSIRYYYQENQGIHVAYNFAVAHCDSFAISSIDSDDALLPTALKVLYEEWQKIPDKENFKGIVGRCIDPETGKIIGSQLPYSPFDVHAMDMRYKYKIQGEMWGFNRTAVMRQYPFPTPDPRMRYCPEALVWFEMGKKYKERIVSVPMRLYYRDAANAITARSYNRSTANYFLWVYGVNNMLPYLFYSPKEVIRQYVGISMDGFRTSRSVGTILRDAKNLKRKLLVLLMMPIGWTLSKL</sequence>
<evidence type="ECO:0000313" key="3">
    <source>
        <dbReference type="Proteomes" id="UP000033047"/>
    </source>
</evidence>
<dbReference type="Pfam" id="PF00535">
    <property type="entry name" value="Glycos_transf_2"/>
    <property type="match status" value="1"/>
</dbReference>
<name>A0A0F5IQ90_9BACT</name>
<gene>
    <name evidence="2" type="ORF">HMPREF1535_04596</name>
</gene>
<dbReference type="HOGENOM" id="CLU_074336_0_0_10"/>
<evidence type="ECO:0000259" key="1">
    <source>
        <dbReference type="Pfam" id="PF00535"/>
    </source>
</evidence>
<dbReference type="STRING" id="927665.HMPREF1535_04596"/>
<dbReference type="GO" id="GO:0016758">
    <property type="term" value="F:hexosyltransferase activity"/>
    <property type="evidence" value="ECO:0007669"/>
    <property type="project" value="UniProtKB-ARBA"/>
</dbReference>
<protein>
    <recommendedName>
        <fullName evidence="1">Glycosyltransferase 2-like domain-containing protein</fullName>
    </recommendedName>
</protein>
<dbReference type="Proteomes" id="UP000033047">
    <property type="component" value="Unassembled WGS sequence"/>
</dbReference>
<reference evidence="2 3" key="1">
    <citation type="submission" date="2013-04" db="EMBL/GenBank/DDBJ databases">
        <title>The Genome Sequence of Parabacteroides goldsteinii DSM 19448.</title>
        <authorList>
            <consortium name="The Broad Institute Genomics Platform"/>
            <person name="Earl A."/>
            <person name="Ward D."/>
            <person name="Feldgarden M."/>
            <person name="Gevers D."/>
            <person name="Martens E."/>
            <person name="Sakamoto M."/>
            <person name="Benno Y."/>
            <person name="Song Y."/>
            <person name="Liu C."/>
            <person name="Lee J."/>
            <person name="Bolanos M."/>
            <person name="Vaisanen M.L."/>
            <person name="Finegold S.M."/>
            <person name="Walker B."/>
            <person name="Young S."/>
            <person name="Zeng Q."/>
            <person name="Gargeya S."/>
            <person name="Fitzgerald M."/>
            <person name="Haas B."/>
            <person name="Abouelleil A."/>
            <person name="Allen A.W."/>
            <person name="Alvarado L."/>
            <person name="Arachchi H.M."/>
            <person name="Berlin A.M."/>
            <person name="Chapman S.B."/>
            <person name="Gainer-Dewar J."/>
            <person name="Goldberg J."/>
            <person name="Griggs A."/>
            <person name="Gujja S."/>
            <person name="Hansen M."/>
            <person name="Howarth C."/>
            <person name="Imamovic A."/>
            <person name="Ireland A."/>
            <person name="Larimer J."/>
            <person name="McCowan C."/>
            <person name="Murphy C."/>
            <person name="Pearson M."/>
            <person name="Poon T.W."/>
            <person name="Priest M."/>
            <person name="Roberts A."/>
            <person name="Saif S."/>
            <person name="Shea T."/>
            <person name="Sisk P."/>
            <person name="Sykes S."/>
            <person name="Wortman J."/>
            <person name="Nusbaum C."/>
            <person name="Birren B."/>
        </authorList>
    </citation>
    <scope>NUCLEOTIDE SEQUENCE [LARGE SCALE GENOMIC DNA]</scope>
    <source>
        <strain evidence="2 3">DSM 19448</strain>
    </source>
</reference>
<dbReference type="GeneID" id="69981212"/>
<proteinExistence type="predicted"/>
<dbReference type="RefSeq" id="WP_052716773.1">
    <property type="nucleotide sequence ID" value="NZ_KQ033913.1"/>
</dbReference>